<sequence length="153" mass="17248">MKTKVLMVCLGNICRSPLAEGLLKAKVNNDKVFVDSAGTSNYHVGNTPDPRSIAIAKRHGIDIAYQTARQFTREDFDKFDYIYVMDKSNYRNVINLARNEQDKSKVSLILNTILSDENSSVPDPYQGGDQGFENVYYMLDEATNTISKELNKV</sequence>
<name>A0ABS6W042_9FLAO</name>
<comment type="caution">
    <text evidence="3">The sequence shown here is derived from an EMBL/GenBank/DDBJ whole genome shotgun (WGS) entry which is preliminary data.</text>
</comment>
<evidence type="ECO:0000256" key="1">
    <source>
        <dbReference type="ARBA" id="ARBA00013064"/>
    </source>
</evidence>
<evidence type="ECO:0000313" key="4">
    <source>
        <dbReference type="Proteomes" id="UP000719267"/>
    </source>
</evidence>
<evidence type="ECO:0000259" key="2">
    <source>
        <dbReference type="SMART" id="SM00226"/>
    </source>
</evidence>
<dbReference type="EMBL" id="JAHWDF010000004">
    <property type="protein sequence ID" value="MBW2961209.1"/>
    <property type="molecule type" value="Genomic_DNA"/>
</dbReference>
<dbReference type="PANTHER" id="PTHR11717">
    <property type="entry name" value="LOW MOLECULAR WEIGHT PROTEIN TYROSINE PHOSPHATASE"/>
    <property type="match status" value="1"/>
</dbReference>
<dbReference type="InterPro" id="IPR050438">
    <property type="entry name" value="LMW_PTPase"/>
</dbReference>
<proteinExistence type="predicted"/>
<gene>
    <name evidence="3" type="ORF">KW502_05290</name>
</gene>
<dbReference type="Proteomes" id="UP000719267">
    <property type="component" value="Unassembled WGS sequence"/>
</dbReference>
<dbReference type="InterPro" id="IPR023485">
    <property type="entry name" value="Ptyr_pPase"/>
</dbReference>
<reference evidence="3 4" key="1">
    <citation type="submission" date="2021-07" db="EMBL/GenBank/DDBJ databases">
        <title>Mesonia aestuariivivens sp. nov., isolated from a tidal flat.</title>
        <authorList>
            <person name="Kim Y.-O."/>
            <person name="Yoon J.-H."/>
        </authorList>
    </citation>
    <scope>NUCLEOTIDE SEQUENCE [LARGE SCALE GENOMIC DNA]</scope>
    <source>
        <strain evidence="3 4">JHPTF-M18</strain>
    </source>
</reference>
<organism evidence="3 4">
    <name type="scientific">Mesonia aestuariivivens</name>
    <dbReference type="NCBI Taxonomy" id="2796128"/>
    <lineage>
        <taxon>Bacteria</taxon>
        <taxon>Pseudomonadati</taxon>
        <taxon>Bacteroidota</taxon>
        <taxon>Flavobacteriia</taxon>
        <taxon>Flavobacteriales</taxon>
        <taxon>Flavobacteriaceae</taxon>
        <taxon>Mesonia</taxon>
    </lineage>
</organism>
<protein>
    <recommendedName>
        <fullName evidence="1">protein-tyrosine-phosphatase</fullName>
        <ecNumber evidence="1">3.1.3.48</ecNumber>
    </recommendedName>
</protein>
<dbReference type="CDD" id="cd16343">
    <property type="entry name" value="LMWPTP"/>
    <property type="match status" value="1"/>
</dbReference>
<dbReference type="PANTHER" id="PTHR11717:SF7">
    <property type="entry name" value="LOW MOLECULAR WEIGHT PHOSPHOTYROSINE PROTEIN PHOSPHATASE"/>
    <property type="match status" value="1"/>
</dbReference>
<feature type="domain" description="Phosphotyrosine protein phosphatase I" evidence="2">
    <location>
        <begin position="3"/>
        <end position="149"/>
    </location>
</feature>
<dbReference type="RefSeq" id="WP_219039491.1">
    <property type="nucleotide sequence ID" value="NZ_JAHWDF010000004.1"/>
</dbReference>
<dbReference type="SMART" id="SM00226">
    <property type="entry name" value="LMWPc"/>
    <property type="match status" value="1"/>
</dbReference>
<dbReference type="EC" id="3.1.3.48" evidence="1"/>
<keyword evidence="4" id="KW-1185">Reference proteome</keyword>
<accession>A0ABS6W042</accession>
<dbReference type="Pfam" id="PF01451">
    <property type="entry name" value="LMWPc"/>
    <property type="match status" value="1"/>
</dbReference>
<evidence type="ECO:0000313" key="3">
    <source>
        <dbReference type="EMBL" id="MBW2961209.1"/>
    </source>
</evidence>